<evidence type="ECO:0000313" key="6">
    <source>
        <dbReference type="EMBL" id="OQE36816.1"/>
    </source>
</evidence>
<dbReference type="EMBL" id="MDDG01000011">
    <property type="protein sequence ID" value="OQE36816.1"/>
    <property type="molecule type" value="Genomic_DNA"/>
</dbReference>
<protein>
    <recommendedName>
        <fullName evidence="5">Methyltransferase domain-containing protein</fullName>
    </recommendedName>
</protein>
<accession>A0A1V6UEE3</accession>
<dbReference type="AlphaFoldDB" id="A0A1V6UEE3"/>
<dbReference type="GO" id="GO:0016740">
    <property type="term" value="F:transferase activity"/>
    <property type="evidence" value="ECO:0007669"/>
    <property type="project" value="UniProtKB-KW"/>
</dbReference>
<keyword evidence="2" id="KW-0808">Transferase</keyword>
<name>A0A1V6UEE3_9EURO</name>
<evidence type="ECO:0000256" key="3">
    <source>
        <dbReference type="ARBA" id="ARBA00022691"/>
    </source>
</evidence>
<keyword evidence="3" id="KW-0949">S-adenosyl-L-methionine</keyword>
<keyword evidence="7" id="KW-1185">Reference proteome</keyword>
<proteinExistence type="inferred from homology"/>
<dbReference type="InterPro" id="IPR051654">
    <property type="entry name" value="Meroterpenoid_MTases"/>
</dbReference>
<dbReference type="PANTHER" id="PTHR35897">
    <property type="entry name" value="METHYLTRANSFERASE AUSD"/>
    <property type="match status" value="1"/>
</dbReference>
<dbReference type="InterPro" id="IPR029063">
    <property type="entry name" value="SAM-dependent_MTases_sf"/>
</dbReference>
<organism evidence="6 7">
    <name type="scientific">Penicillium coprophilum</name>
    <dbReference type="NCBI Taxonomy" id="36646"/>
    <lineage>
        <taxon>Eukaryota</taxon>
        <taxon>Fungi</taxon>
        <taxon>Dikarya</taxon>
        <taxon>Ascomycota</taxon>
        <taxon>Pezizomycotina</taxon>
        <taxon>Eurotiomycetes</taxon>
        <taxon>Eurotiomycetidae</taxon>
        <taxon>Eurotiales</taxon>
        <taxon>Aspergillaceae</taxon>
        <taxon>Penicillium</taxon>
    </lineage>
</organism>
<comment type="similarity">
    <text evidence="4">Belongs to the class I-like SAM-binding methyltransferase superfamily.</text>
</comment>
<comment type="pathway">
    <text evidence="1">Secondary metabolite biosynthesis.</text>
</comment>
<dbReference type="SUPFAM" id="SSF53335">
    <property type="entry name" value="S-adenosyl-L-methionine-dependent methyltransferases"/>
    <property type="match status" value="1"/>
</dbReference>
<evidence type="ECO:0000256" key="2">
    <source>
        <dbReference type="ARBA" id="ARBA00022679"/>
    </source>
</evidence>
<dbReference type="Pfam" id="PF13649">
    <property type="entry name" value="Methyltransf_25"/>
    <property type="match status" value="1"/>
</dbReference>
<dbReference type="Proteomes" id="UP000191500">
    <property type="component" value="Unassembled WGS sequence"/>
</dbReference>
<dbReference type="PANTHER" id="PTHR35897:SF1">
    <property type="entry name" value="METHYLTRANSFERASE AUSD"/>
    <property type="match status" value="1"/>
</dbReference>
<evidence type="ECO:0000256" key="1">
    <source>
        <dbReference type="ARBA" id="ARBA00005179"/>
    </source>
</evidence>
<dbReference type="STRING" id="36646.A0A1V6UEE3"/>
<comment type="caution">
    <text evidence="6">The sequence shown here is derived from an EMBL/GenBank/DDBJ whole genome shotgun (WGS) entry which is preliminary data.</text>
</comment>
<feature type="domain" description="Methyltransferase" evidence="5">
    <location>
        <begin position="87"/>
        <end position="192"/>
    </location>
</feature>
<evidence type="ECO:0000313" key="7">
    <source>
        <dbReference type="Proteomes" id="UP000191500"/>
    </source>
</evidence>
<dbReference type="Gene3D" id="3.40.50.150">
    <property type="entry name" value="Vaccinia Virus protein VP39"/>
    <property type="match status" value="1"/>
</dbReference>
<dbReference type="CDD" id="cd02440">
    <property type="entry name" value="AdoMet_MTases"/>
    <property type="match status" value="1"/>
</dbReference>
<evidence type="ECO:0000256" key="4">
    <source>
        <dbReference type="ARBA" id="ARBA00038314"/>
    </source>
</evidence>
<dbReference type="InterPro" id="IPR041698">
    <property type="entry name" value="Methyltransf_25"/>
</dbReference>
<reference evidence="7" key="1">
    <citation type="journal article" date="2017" name="Nat. Microbiol.">
        <title>Global analysis of biosynthetic gene clusters reveals vast potential of secondary metabolite production in Penicillium species.</title>
        <authorList>
            <person name="Nielsen J.C."/>
            <person name="Grijseels S."/>
            <person name="Prigent S."/>
            <person name="Ji B."/>
            <person name="Dainat J."/>
            <person name="Nielsen K.F."/>
            <person name="Frisvad J.C."/>
            <person name="Workman M."/>
            <person name="Nielsen J."/>
        </authorList>
    </citation>
    <scope>NUCLEOTIDE SEQUENCE [LARGE SCALE GENOMIC DNA]</scope>
    <source>
        <strain evidence="7">IBT 31321</strain>
    </source>
</reference>
<evidence type="ECO:0000259" key="5">
    <source>
        <dbReference type="Pfam" id="PF13649"/>
    </source>
</evidence>
<sequence length="275" mass="31534">MSAIDTSAWFQPEIGPRLQPSIQFVFRQWCGLADEKLTSHLHQIRDQAWPLGKYPCIGLWMFLLPGIAAFPQFATILETAQRPQAAILDLGCGLGQDLRLLAAHGVPTERMWALDIEAHLWGLGYHLFRDEGRMKATFINADFQKAEVAEDDCFSALRGKVDLVLASQFLHLFDWEGQIGASKKIVGLSKPGTIIAGFQQGRKQARAYMRPWGMMFYHNRESFLQMWDLVQQQTETQWTIDVSEVRLQDWGMQDEDLEWMPEDRMGINFVITRDS</sequence>
<gene>
    <name evidence="6" type="ORF">PENCOP_c011G02681</name>
</gene>